<gene>
    <name evidence="1" type="ORF">R50_1915</name>
</gene>
<dbReference type="AlphaFoldDB" id="A0A6F8ZHJ2"/>
<dbReference type="KEGG" id="hfv:R50_1915"/>
<dbReference type="EMBL" id="LR778114">
    <property type="protein sequence ID" value="CAB1129412.1"/>
    <property type="molecule type" value="Genomic_DNA"/>
</dbReference>
<reference evidence="1 2" key="1">
    <citation type="submission" date="2020-02" db="EMBL/GenBank/DDBJ databases">
        <authorList>
            <person name="Hogendoorn C."/>
        </authorList>
    </citation>
    <scope>NUCLEOTIDE SEQUENCE [LARGE SCALE GENOMIC DNA]</scope>
    <source>
        <strain evidence="1">R501</strain>
    </source>
</reference>
<organism evidence="1 2">
    <name type="scientific">Candidatus Hydrogenisulfobacillus filiaventi</name>
    <dbReference type="NCBI Taxonomy" id="2707344"/>
    <lineage>
        <taxon>Bacteria</taxon>
        <taxon>Bacillati</taxon>
        <taxon>Bacillota</taxon>
        <taxon>Clostridia</taxon>
        <taxon>Eubacteriales</taxon>
        <taxon>Clostridiales Family XVII. Incertae Sedis</taxon>
        <taxon>Candidatus Hydrogenisulfobacillus</taxon>
    </lineage>
</organism>
<proteinExistence type="predicted"/>
<evidence type="ECO:0000313" key="1">
    <source>
        <dbReference type="EMBL" id="CAB1129412.1"/>
    </source>
</evidence>
<keyword evidence="2" id="KW-1185">Reference proteome</keyword>
<sequence length="74" mass="8469">MREDLVQACVEALRRRTEIGDSDPPDWGAPNPFARYDAAREEASRRLALLTPEEQAEALARFSRWFRSYLASDA</sequence>
<evidence type="ECO:0000313" key="2">
    <source>
        <dbReference type="Proteomes" id="UP000503399"/>
    </source>
</evidence>
<dbReference type="Proteomes" id="UP000503399">
    <property type="component" value="Chromosome"/>
</dbReference>
<name>A0A6F8ZHJ2_9FIRM</name>
<protein>
    <submittedName>
        <fullName evidence="1">Uncharacterized protein</fullName>
    </submittedName>
</protein>
<accession>A0A6F8ZHJ2</accession>